<feature type="domain" description="Ubiquitin 3 binding protein But2 C-terminal" evidence="3">
    <location>
        <begin position="451"/>
        <end position="589"/>
    </location>
</feature>
<protein>
    <recommendedName>
        <fullName evidence="7">Ubiquitin 3 binding protein But2 C-terminal domain-containing protein</fullName>
    </recommendedName>
</protein>
<organism evidence="5 6">
    <name type="scientific">Oleoguttula mirabilis</name>
    <dbReference type="NCBI Taxonomy" id="1507867"/>
    <lineage>
        <taxon>Eukaryota</taxon>
        <taxon>Fungi</taxon>
        <taxon>Dikarya</taxon>
        <taxon>Ascomycota</taxon>
        <taxon>Pezizomycotina</taxon>
        <taxon>Dothideomycetes</taxon>
        <taxon>Dothideomycetidae</taxon>
        <taxon>Mycosphaerellales</taxon>
        <taxon>Teratosphaeriaceae</taxon>
        <taxon>Oleoguttula</taxon>
    </lineage>
</organism>
<feature type="region of interest" description="Disordered" evidence="1">
    <location>
        <begin position="379"/>
        <end position="442"/>
    </location>
</feature>
<feature type="chain" id="PRO_5043597466" description="Ubiquitin 3 binding protein But2 C-terminal domain-containing protein" evidence="2">
    <location>
        <begin position="17"/>
        <end position="600"/>
    </location>
</feature>
<reference evidence="5 6" key="1">
    <citation type="submission" date="2021-11" db="EMBL/GenBank/DDBJ databases">
        <title>Black yeast isolated from Biological Soil Crust.</title>
        <authorList>
            <person name="Kurbessoian T."/>
        </authorList>
    </citation>
    <scope>NUCLEOTIDE SEQUENCE [LARGE SCALE GENOMIC DNA]</scope>
    <source>
        <strain evidence="5 6">CCFEE 5522</strain>
    </source>
</reference>
<gene>
    <name evidence="5" type="ORF">LTR36_001357</name>
</gene>
<feature type="region of interest" description="Disordered" evidence="1">
    <location>
        <begin position="247"/>
        <end position="363"/>
    </location>
</feature>
<dbReference type="InterPro" id="IPR054508">
    <property type="entry name" value="PIR1-like_C"/>
</dbReference>
<evidence type="ECO:0008006" key="7">
    <source>
        <dbReference type="Google" id="ProtNLM"/>
    </source>
</evidence>
<evidence type="ECO:0000259" key="3">
    <source>
        <dbReference type="Pfam" id="PF09792"/>
    </source>
</evidence>
<comment type="caution">
    <text evidence="5">The sequence shown here is derived from an EMBL/GenBank/DDBJ whole genome shotgun (WGS) entry which is preliminary data.</text>
</comment>
<dbReference type="EMBL" id="JAVFHQ010000012">
    <property type="protein sequence ID" value="KAK4547136.1"/>
    <property type="molecule type" value="Genomic_DNA"/>
</dbReference>
<feature type="compositionally biased region" description="Polar residues" evidence="1">
    <location>
        <begin position="260"/>
        <end position="282"/>
    </location>
</feature>
<dbReference type="Proteomes" id="UP001324427">
    <property type="component" value="Unassembled WGS sequence"/>
</dbReference>
<sequence>MHAALTGLALVAGAHAAVTGTQGCCFGLNANGGQSGQVGQLIDGQNRIGQTEGSTTGNYCLNNGALTDSNGRGCILTPSTSQFQCDAGVSSSGGFSVDSQGTLKLNDNDEFWACPTGDHGGWNIYAQWLHYQTKCVPVKLTADNSLCNAKPSPSAPLPVPSQPATFSVPEASPPVVEYTSSSWTHVLSKPTTATVSKAATFSVPEAPTSAVDQPHSEYPHPDHPHWDHPHSWTHDVAKPTIATVIKPSAPSVPEAPTPVVDNTPSWTQEWSKPTTESVNKPSAPSVPEAPTPIVDNTPSWTQEWSKPTSGSVNKPSAPSVPQAPTSVADHPHPDHPHSWPQVWSKPATETFGKPAATHPPAKPSVLIETDCTTFTLSQVASHGGHPTASFAPPQPTAPAPAAPEFTSAQPTAPAPPAPEYTPAQPTAPAPPAPAPAAPKGACPAELTDNFEFPHLIVPVDSAHPDKAYGNSLNGTVSDTMKSIFNFDIPASAAGKQCTLQFLLPALGTMETSSYSYSGKGEMAFSYITSPATKETTHNSMATSYKLGEFNIVPDTATTIRSHFCTPGRKLSFMMESTDGSELNYFQDSNQCPIGLYITIE</sequence>
<evidence type="ECO:0000313" key="6">
    <source>
        <dbReference type="Proteomes" id="UP001324427"/>
    </source>
</evidence>
<feature type="domain" description="Cell wall mannoprotein PIR1-like C-terminal" evidence="4">
    <location>
        <begin position="64"/>
        <end position="138"/>
    </location>
</feature>
<feature type="compositionally biased region" description="Pro residues" evidence="1">
    <location>
        <begin position="412"/>
        <end position="436"/>
    </location>
</feature>
<feature type="compositionally biased region" description="Pro residues" evidence="1">
    <location>
        <begin position="392"/>
        <end position="401"/>
    </location>
</feature>
<feature type="compositionally biased region" description="Basic and acidic residues" evidence="1">
    <location>
        <begin position="214"/>
        <end position="233"/>
    </location>
</feature>
<proteinExistence type="predicted"/>
<keyword evidence="6" id="KW-1185">Reference proteome</keyword>
<feature type="compositionally biased region" description="Polar residues" evidence="1">
    <location>
        <begin position="294"/>
        <end position="316"/>
    </location>
</feature>
<dbReference type="PANTHER" id="PTHR39613:SF1">
    <property type="entry name" value="ANCHORED CELL WALL PROTEIN, PUTATIVE (AFU_ORTHOLOGUE AFUA_4G08960)-RELATED"/>
    <property type="match status" value="1"/>
</dbReference>
<evidence type="ECO:0000256" key="2">
    <source>
        <dbReference type="SAM" id="SignalP"/>
    </source>
</evidence>
<dbReference type="InterPro" id="IPR018620">
    <property type="entry name" value="Ubiquitin3-bd_protein_But2_C"/>
</dbReference>
<dbReference type="AlphaFoldDB" id="A0AAV9JP87"/>
<dbReference type="Pfam" id="PF09792">
    <property type="entry name" value="But2"/>
    <property type="match status" value="1"/>
</dbReference>
<dbReference type="Pfam" id="PF22799">
    <property type="entry name" value="PIR1-like_C"/>
    <property type="match status" value="1"/>
</dbReference>
<evidence type="ECO:0000313" key="5">
    <source>
        <dbReference type="EMBL" id="KAK4547136.1"/>
    </source>
</evidence>
<dbReference type="PANTHER" id="PTHR39613">
    <property type="entry name" value="ANCHORED CELL WALL PROTEIN, PUTATIVE (AFU_ORTHOLOGUE AFUA_4G08960)-RELATED"/>
    <property type="match status" value="1"/>
</dbReference>
<accession>A0AAV9JP87</accession>
<evidence type="ECO:0000259" key="4">
    <source>
        <dbReference type="Pfam" id="PF22799"/>
    </source>
</evidence>
<feature type="region of interest" description="Disordered" evidence="1">
    <location>
        <begin position="151"/>
        <end position="171"/>
    </location>
</feature>
<name>A0AAV9JP87_9PEZI</name>
<feature type="compositionally biased region" description="Low complexity" evidence="1">
    <location>
        <begin position="402"/>
        <end position="411"/>
    </location>
</feature>
<evidence type="ECO:0000256" key="1">
    <source>
        <dbReference type="SAM" id="MobiDB-lite"/>
    </source>
</evidence>
<feature type="signal peptide" evidence="2">
    <location>
        <begin position="1"/>
        <end position="16"/>
    </location>
</feature>
<keyword evidence="2" id="KW-0732">Signal</keyword>
<feature type="region of interest" description="Disordered" evidence="1">
    <location>
        <begin position="206"/>
        <end position="233"/>
    </location>
</feature>